<keyword evidence="2" id="KW-0804">Transcription</keyword>
<dbReference type="InterPro" id="IPR052416">
    <property type="entry name" value="GTF3C_component"/>
</dbReference>
<keyword evidence="6" id="KW-1185">Reference proteome</keyword>
<feature type="region of interest" description="Disordered" evidence="4">
    <location>
        <begin position="1"/>
        <end position="112"/>
    </location>
</feature>
<dbReference type="GO" id="GO:0006383">
    <property type="term" value="P:transcription by RNA polymerase III"/>
    <property type="evidence" value="ECO:0007669"/>
    <property type="project" value="TreeGrafter"/>
</dbReference>
<feature type="compositionally biased region" description="Basic and acidic residues" evidence="4">
    <location>
        <begin position="681"/>
        <end position="690"/>
    </location>
</feature>
<feature type="region of interest" description="Disordered" evidence="4">
    <location>
        <begin position="633"/>
        <end position="699"/>
    </location>
</feature>
<feature type="compositionally biased region" description="Basic and acidic residues" evidence="4">
    <location>
        <begin position="652"/>
        <end position="661"/>
    </location>
</feature>
<name>A0A1Y2E378_9PEZI</name>
<evidence type="ECO:0000256" key="2">
    <source>
        <dbReference type="ARBA" id="ARBA00023163"/>
    </source>
</evidence>
<dbReference type="EMBL" id="MCFJ01000005">
    <property type="protein sequence ID" value="ORY66011.1"/>
    <property type="molecule type" value="Genomic_DNA"/>
</dbReference>
<dbReference type="RefSeq" id="XP_040716975.1">
    <property type="nucleotide sequence ID" value="XM_040855714.1"/>
</dbReference>
<comment type="caution">
    <text evidence="5">The sequence shown here is derived from an EMBL/GenBank/DDBJ whole genome shotgun (WGS) entry which is preliminary data.</text>
</comment>
<protein>
    <recommendedName>
        <fullName evidence="7">WD40-repeat-containing domain protein</fullName>
    </recommendedName>
</protein>
<dbReference type="Gene3D" id="2.130.10.10">
    <property type="entry name" value="YVTN repeat-like/Quinoprotein amine dehydrogenase"/>
    <property type="match status" value="1"/>
</dbReference>
<feature type="compositionally biased region" description="Polar residues" evidence="4">
    <location>
        <begin position="79"/>
        <end position="89"/>
    </location>
</feature>
<evidence type="ECO:0000313" key="6">
    <source>
        <dbReference type="Proteomes" id="UP000193689"/>
    </source>
</evidence>
<dbReference type="AlphaFoldDB" id="A0A1Y2E378"/>
<evidence type="ECO:0000256" key="3">
    <source>
        <dbReference type="ARBA" id="ARBA00023242"/>
    </source>
</evidence>
<proteinExistence type="predicted"/>
<dbReference type="OrthoDB" id="529367at2759"/>
<evidence type="ECO:0000313" key="5">
    <source>
        <dbReference type="EMBL" id="ORY66011.1"/>
    </source>
</evidence>
<feature type="compositionally biased region" description="Acidic residues" evidence="4">
    <location>
        <begin position="768"/>
        <end position="792"/>
    </location>
</feature>
<feature type="compositionally biased region" description="Basic residues" evidence="4">
    <location>
        <begin position="1"/>
        <end position="12"/>
    </location>
</feature>
<evidence type="ECO:0000256" key="1">
    <source>
        <dbReference type="ARBA" id="ARBA00004123"/>
    </source>
</evidence>
<dbReference type="Proteomes" id="UP000193689">
    <property type="component" value="Unassembled WGS sequence"/>
</dbReference>
<reference evidence="5 6" key="1">
    <citation type="submission" date="2016-07" db="EMBL/GenBank/DDBJ databases">
        <title>Pervasive Adenine N6-methylation of Active Genes in Fungi.</title>
        <authorList>
            <consortium name="DOE Joint Genome Institute"/>
            <person name="Mondo S.J."/>
            <person name="Dannebaum R.O."/>
            <person name="Kuo R.C."/>
            <person name="Labutti K."/>
            <person name="Haridas S."/>
            <person name="Kuo A."/>
            <person name="Salamov A."/>
            <person name="Ahrendt S.R."/>
            <person name="Lipzen A."/>
            <person name="Sullivan W."/>
            <person name="Andreopoulos W.B."/>
            <person name="Clum A."/>
            <person name="Lindquist E."/>
            <person name="Daum C."/>
            <person name="Ramamoorthy G.K."/>
            <person name="Gryganskyi A."/>
            <person name="Culley D."/>
            <person name="Magnuson J.K."/>
            <person name="James T.Y."/>
            <person name="O'Malley M.A."/>
            <person name="Stajich J.E."/>
            <person name="Spatafora J.W."/>
            <person name="Visel A."/>
            <person name="Grigoriev I.V."/>
        </authorList>
    </citation>
    <scope>NUCLEOTIDE SEQUENCE [LARGE SCALE GENOMIC DNA]</scope>
    <source>
        <strain evidence="5 6">CBS 129021</strain>
    </source>
</reference>
<sequence>MRTRRSNKGKRFRPSDIIPKIDSDDDDYASAGSAENPDDSSDEGFVADPADADAEVEQDEDAEIKSASDIEVSLGRGKPTQTPGESVYQTKRRFRDPRPEAPAGTVQPYPTDPAAKWTRTYIGPVHRWTRLHDLSQYWFGDREDHDDIIYYLISIWENHELLPPKLVAPEQKDRAQNPWMHPGFPVEQEIKFKQCYEKYVANCVRPQVSATVPKMTALRWYLPQSESDLTVLLGPYNNQKEYTLSQGKNIPLGENALPVEENDNTDGQRTGWLLDVGGIVLSMGWAPTTNNMHQLLAMAVVPFSDQAYYETPEEAPTETSKKQGSVQIWRIPADTDAQGLMCLAKSEPTLVSALCFEWGRPLRMLWCPVPLTVEDRVGLLAVLGSDGKIRVIEVKQPPMKGDKGVFEEIQAPLATLEIKDEYSVEATCFAWVNTNRIAVGHSDGSVAVWSIFPCRILQRHPVHSTYIIDIASGYPSHPFIVATIPTGGVATVTDLNRPNMELTYCPNLGITFQSNLMGWCEHLRGYVTIMPSSHPGNNLIAFMAVRVFPQARLLVCVEGQPTCLAVAACNPFTLVGSTDGSLWIVNHFRKTTYYRKKVNKIKLFQHEYRSLSSSEAKADEDEQEGPRGVSRILQGFLPEPNSHPKATRIAKKKMEEREKKNPGKSGKAGKKGKGKTSQKQATDDKTKPADSGDDDDVGGDVTVYDPWTRITAVAWNPNIQFSTWAAAAMGSGLLRIMDLGVDIDLAHGERTEPKRRGRPSRDNASSSEEVEAETDNETSEEEGMFTGGTDDD</sequence>
<feature type="compositionally biased region" description="Acidic residues" evidence="4">
    <location>
        <begin position="50"/>
        <end position="62"/>
    </location>
</feature>
<dbReference type="PANTHER" id="PTHR15052">
    <property type="entry name" value="RNA POLYMERASE III TRANSCRIPTION INITIATION FACTOR COMPLEX SUBUNIT"/>
    <property type="match status" value="1"/>
</dbReference>
<feature type="region of interest" description="Disordered" evidence="4">
    <location>
        <begin position="748"/>
        <end position="792"/>
    </location>
</feature>
<gene>
    <name evidence="5" type="ORF">BCR38DRAFT_339632</name>
</gene>
<evidence type="ECO:0000256" key="4">
    <source>
        <dbReference type="SAM" id="MobiDB-lite"/>
    </source>
</evidence>
<dbReference type="InterPro" id="IPR036322">
    <property type="entry name" value="WD40_repeat_dom_sf"/>
</dbReference>
<dbReference type="PANTHER" id="PTHR15052:SF2">
    <property type="entry name" value="GENERAL TRANSCRIPTION FACTOR 3C POLYPEPTIDE 2"/>
    <property type="match status" value="1"/>
</dbReference>
<evidence type="ECO:0008006" key="7">
    <source>
        <dbReference type="Google" id="ProtNLM"/>
    </source>
</evidence>
<accession>A0A1Y2E378</accession>
<dbReference type="GO" id="GO:0000127">
    <property type="term" value="C:transcription factor TFIIIC complex"/>
    <property type="evidence" value="ECO:0007669"/>
    <property type="project" value="TreeGrafter"/>
</dbReference>
<organism evidence="5 6">
    <name type="scientific">Pseudomassariella vexata</name>
    <dbReference type="NCBI Taxonomy" id="1141098"/>
    <lineage>
        <taxon>Eukaryota</taxon>
        <taxon>Fungi</taxon>
        <taxon>Dikarya</taxon>
        <taxon>Ascomycota</taxon>
        <taxon>Pezizomycotina</taxon>
        <taxon>Sordariomycetes</taxon>
        <taxon>Xylariomycetidae</taxon>
        <taxon>Amphisphaeriales</taxon>
        <taxon>Pseudomassariaceae</taxon>
        <taxon>Pseudomassariella</taxon>
    </lineage>
</organism>
<keyword evidence="3" id="KW-0539">Nucleus</keyword>
<dbReference type="SUPFAM" id="SSF50978">
    <property type="entry name" value="WD40 repeat-like"/>
    <property type="match status" value="1"/>
</dbReference>
<dbReference type="GeneID" id="63771926"/>
<dbReference type="GO" id="GO:0005634">
    <property type="term" value="C:nucleus"/>
    <property type="evidence" value="ECO:0007669"/>
    <property type="project" value="UniProtKB-SubCell"/>
</dbReference>
<dbReference type="STRING" id="1141098.A0A1Y2E378"/>
<feature type="compositionally biased region" description="Basic residues" evidence="4">
    <location>
        <begin position="667"/>
        <end position="676"/>
    </location>
</feature>
<comment type="subcellular location">
    <subcellularLocation>
        <location evidence="1">Nucleus</location>
    </subcellularLocation>
</comment>
<dbReference type="InterPro" id="IPR015943">
    <property type="entry name" value="WD40/YVTN_repeat-like_dom_sf"/>
</dbReference>
<dbReference type="InParanoid" id="A0A1Y2E378"/>